<accession>A0A5J4WAI5</accession>
<organism evidence="1 2">
    <name type="scientific">Streblomastix strix</name>
    <dbReference type="NCBI Taxonomy" id="222440"/>
    <lineage>
        <taxon>Eukaryota</taxon>
        <taxon>Metamonada</taxon>
        <taxon>Preaxostyla</taxon>
        <taxon>Oxymonadida</taxon>
        <taxon>Streblomastigidae</taxon>
        <taxon>Streblomastix</taxon>
    </lineage>
</organism>
<sequence>MSTSGDWEAAKSRRAQFIDILKIMQVEDLQGLQKYACSIPE</sequence>
<name>A0A5J4WAI5_9EUKA</name>
<dbReference type="EMBL" id="SNRW01002805">
    <property type="protein sequence ID" value="KAA6391665.1"/>
    <property type="molecule type" value="Genomic_DNA"/>
</dbReference>
<dbReference type="AlphaFoldDB" id="A0A5J4WAI5"/>
<reference evidence="1 2" key="1">
    <citation type="submission" date="2019-03" db="EMBL/GenBank/DDBJ databases">
        <title>Single cell metagenomics reveals metabolic interactions within the superorganism composed of flagellate Streblomastix strix and complex community of Bacteroidetes bacteria on its surface.</title>
        <authorList>
            <person name="Treitli S.C."/>
            <person name="Kolisko M."/>
            <person name="Husnik F."/>
            <person name="Keeling P."/>
            <person name="Hampl V."/>
        </authorList>
    </citation>
    <scope>NUCLEOTIDE SEQUENCE [LARGE SCALE GENOMIC DNA]</scope>
    <source>
        <strain evidence="1">ST1C</strain>
    </source>
</reference>
<gene>
    <name evidence="1" type="ORF">EZS28_012807</name>
</gene>
<feature type="non-terminal residue" evidence="1">
    <location>
        <position position="41"/>
    </location>
</feature>
<evidence type="ECO:0000313" key="1">
    <source>
        <dbReference type="EMBL" id="KAA6391665.1"/>
    </source>
</evidence>
<evidence type="ECO:0000313" key="2">
    <source>
        <dbReference type="Proteomes" id="UP000324800"/>
    </source>
</evidence>
<protein>
    <submittedName>
        <fullName evidence="1">Uncharacterized protein</fullName>
    </submittedName>
</protein>
<dbReference type="Proteomes" id="UP000324800">
    <property type="component" value="Unassembled WGS sequence"/>
</dbReference>
<comment type="caution">
    <text evidence="1">The sequence shown here is derived from an EMBL/GenBank/DDBJ whole genome shotgun (WGS) entry which is preliminary data.</text>
</comment>
<proteinExistence type="predicted"/>